<feature type="region of interest" description="Disordered" evidence="4">
    <location>
        <begin position="544"/>
        <end position="577"/>
    </location>
</feature>
<dbReference type="InterPro" id="IPR032781">
    <property type="entry name" value="ABC_tran_Xtn"/>
</dbReference>
<keyword evidence="3" id="KW-0175">Coiled coil</keyword>
<proteinExistence type="predicted"/>
<comment type="caution">
    <text evidence="6">The sequence shown here is derived from an EMBL/GenBank/DDBJ whole genome shotgun (WGS) entry which is preliminary data.</text>
</comment>
<accession>A0ABS5PUW8</accession>
<evidence type="ECO:0000256" key="4">
    <source>
        <dbReference type="SAM" id="MobiDB-lite"/>
    </source>
</evidence>
<protein>
    <submittedName>
        <fullName evidence="6">ABC-F family ATP-binding cassette domain-containing protein</fullName>
    </submittedName>
</protein>
<dbReference type="PANTHER" id="PTHR42855">
    <property type="entry name" value="ABC TRANSPORTER ATP-BINDING SUBUNIT"/>
    <property type="match status" value="1"/>
</dbReference>
<dbReference type="GO" id="GO:0005524">
    <property type="term" value="F:ATP binding"/>
    <property type="evidence" value="ECO:0007669"/>
    <property type="project" value="UniProtKB-KW"/>
</dbReference>
<gene>
    <name evidence="6" type="ORF">KHM83_18595</name>
</gene>
<dbReference type="NCBIfam" id="NF000355">
    <property type="entry name" value="ribo_prot_ABC_F"/>
    <property type="match status" value="1"/>
</dbReference>
<organism evidence="6 7">
    <name type="scientific">Fusibacter paucivorans</name>
    <dbReference type="NCBI Taxonomy" id="76009"/>
    <lineage>
        <taxon>Bacteria</taxon>
        <taxon>Bacillati</taxon>
        <taxon>Bacillota</taxon>
        <taxon>Clostridia</taxon>
        <taxon>Eubacteriales</taxon>
        <taxon>Eubacteriales Family XII. Incertae Sedis</taxon>
        <taxon>Fusibacter</taxon>
    </lineage>
</organism>
<evidence type="ECO:0000256" key="1">
    <source>
        <dbReference type="ARBA" id="ARBA00022741"/>
    </source>
</evidence>
<dbReference type="PROSITE" id="PS00211">
    <property type="entry name" value="ABC_TRANSPORTER_1"/>
    <property type="match status" value="2"/>
</dbReference>
<keyword evidence="2 6" id="KW-0067">ATP-binding</keyword>
<feature type="compositionally biased region" description="Basic and acidic residues" evidence="4">
    <location>
        <begin position="556"/>
        <end position="577"/>
    </location>
</feature>
<dbReference type="EMBL" id="JAHBCL010000053">
    <property type="protein sequence ID" value="MBS7528682.1"/>
    <property type="molecule type" value="Genomic_DNA"/>
</dbReference>
<dbReference type="InterPro" id="IPR017871">
    <property type="entry name" value="ABC_transporter-like_CS"/>
</dbReference>
<dbReference type="Proteomes" id="UP000746471">
    <property type="component" value="Unassembled WGS sequence"/>
</dbReference>
<dbReference type="InterPro" id="IPR051309">
    <property type="entry name" value="ABCF_ATPase"/>
</dbReference>
<evidence type="ECO:0000313" key="7">
    <source>
        <dbReference type="Proteomes" id="UP000746471"/>
    </source>
</evidence>
<dbReference type="Gene3D" id="3.40.50.300">
    <property type="entry name" value="P-loop containing nucleotide triphosphate hydrolases"/>
    <property type="match status" value="2"/>
</dbReference>
<dbReference type="RefSeq" id="WP_213238539.1">
    <property type="nucleotide sequence ID" value="NZ_JAHBCL010000053.1"/>
</dbReference>
<name>A0ABS5PUW8_9FIRM</name>
<dbReference type="InterPro" id="IPR003593">
    <property type="entry name" value="AAA+_ATPase"/>
</dbReference>
<dbReference type="PROSITE" id="PS50893">
    <property type="entry name" value="ABC_TRANSPORTER_2"/>
    <property type="match status" value="2"/>
</dbReference>
<dbReference type="Pfam" id="PF00005">
    <property type="entry name" value="ABC_tran"/>
    <property type="match status" value="2"/>
</dbReference>
<evidence type="ECO:0000313" key="6">
    <source>
        <dbReference type="EMBL" id="MBS7528682.1"/>
    </source>
</evidence>
<dbReference type="Pfam" id="PF12848">
    <property type="entry name" value="ABC_tran_Xtn"/>
    <property type="match status" value="1"/>
</dbReference>
<evidence type="ECO:0000259" key="5">
    <source>
        <dbReference type="PROSITE" id="PS50893"/>
    </source>
</evidence>
<evidence type="ECO:0000256" key="2">
    <source>
        <dbReference type="ARBA" id="ARBA00022840"/>
    </source>
</evidence>
<feature type="coiled-coil region" evidence="3">
    <location>
        <begin position="254"/>
        <end position="281"/>
    </location>
</feature>
<dbReference type="InterPro" id="IPR003439">
    <property type="entry name" value="ABC_transporter-like_ATP-bd"/>
</dbReference>
<feature type="domain" description="ABC transporter" evidence="5">
    <location>
        <begin position="332"/>
        <end position="540"/>
    </location>
</feature>
<dbReference type="InterPro" id="IPR027417">
    <property type="entry name" value="P-loop_NTPase"/>
</dbReference>
<evidence type="ECO:0000256" key="3">
    <source>
        <dbReference type="SAM" id="Coils"/>
    </source>
</evidence>
<dbReference type="PANTHER" id="PTHR42855:SF2">
    <property type="entry name" value="DRUG RESISTANCE ABC TRANSPORTER,ATP-BINDING PROTEIN"/>
    <property type="match status" value="1"/>
</dbReference>
<reference evidence="6 7" key="1">
    <citation type="submission" date="2021-05" db="EMBL/GenBank/DDBJ databases">
        <title>Fusibacter ferrireducens sp. nov., an anaerobic, sulfur- and Fe-reducing bacterium isolated from the mangrove sediment.</title>
        <authorList>
            <person name="Qiu D."/>
        </authorList>
    </citation>
    <scope>NUCLEOTIDE SEQUENCE [LARGE SCALE GENOMIC DNA]</scope>
    <source>
        <strain evidence="6 7">DSM 12116</strain>
    </source>
</reference>
<dbReference type="CDD" id="cd03221">
    <property type="entry name" value="ABCF_EF-3"/>
    <property type="match status" value="2"/>
</dbReference>
<dbReference type="SUPFAM" id="SSF52540">
    <property type="entry name" value="P-loop containing nucleoside triphosphate hydrolases"/>
    <property type="match status" value="2"/>
</dbReference>
<sequence length="634" mass="72533">MIEITLNDIKKTYFADPVLESVTLTLQTQERIGLIGDNGSGKSTLFQIIVGTLNADSGQRIVRNGARIGYLEQSADQDVHKRVRDVIVEAYEALYDIKAQFDALEISLSENDPDLERKLIKIGELREAFEHGGGYEIDASVDRICQGLSISEAMQSQWFGELSGGERARVQLAKLLLQSPDILLLDEPTNHLDIETMTWLEDYLRQYKGSVLIVSHDRAFLDNVIQKIYELKNGVIETYFGNYSDYLTEREIRHELAVKQYNQQEREIKHIEEAAKRLRDWAKRGDNEMLFKRAKAMERRVDQMDKMDRPIRQSVDFKLNFEGTQKAGRIAVDAEQIELSIGDKLLIKDGDLTVARGEKMGFIGANGTGKTTLFKAILAEQPPFRVNPSLCIGYLPQVITFESEGMTLLETYNAAHPQPEGDIRNKLARYGFYGEDVFKRVENLSGGEKMRLMLAILVAQDINCLILDEPTNHIDIRTREIVETAVNTFDGTVLFISHDRYFLKNCATSIAEIYKKHLLQYGGDFEMYQAQHEQKHAIAEQLQVKSQNSAPPQHIKPAERRENEMKLKNRKERQTEMQRQKLETEIDALNEVIAKMKAQTDRLENDYEVLLEHTAKIEAKEAAMEALMEKYYAL</sequence>
<dbReference type="SMART" id="SM00382">
    <property type="entry name" value="AAA"/>
    <property type="match status" value="2"/>
</dbReference>
<keyword evidence="1" id="KW-0547">Nucleotide-binding</keyword>
<keyword evidence="7" id="KW-1185">Reference proteome</keyword>
<feature type="domain" description="ABC transporter" evidence="5">
    <location>
        <begin position="4"/>
        <end position="258"/>
    </location>
</feature>